<feature type="domain" description="ABC transmembrane type-1" evidence="9">
    <location>
        <begin position="174"/>
        <end position="393"/>
    </location>
</feature>
<comment type="subcellular location">
    <subcellularLocation>
        <location evidence="1 8">Cell membrane</location>
        <topology evidence="1 8">Multi-pass membrane protein</topology>
    </subcellularLocation>
</comment>
<evidence type="ECO:0000313" key="11">
    <source>
        <dbReference type="Proteomes" id="UP000215459"/>
    </source>
</evidence>
<feature type="transmembrane region" description="Helical" evidence="8">
    <location>
        <begin position="109"/>
        <end position="135"/>
    </location>
</feature>
<dbReference type="InterPro" id="IPR035277">
    <property type="entry name" value="MalF_N"/>
</dbReference>
<keyword evidence="7 8" id="KW-0472">Membrane</keyword>
<dbReference type="OrthoDB" id="9778687at2"/>
<accession>A0A235B2G7</accession>
<dbReference type="Gene3D" id="1.10.3720.10">
    <property type="entry name" value="MetI-like"/>
    <property type="match status" value="1"/>
</dbReference>
<evidence type="ECO:0000256" key="8">
    <source>
        <dbReference type="RuleBase" id="RU363032"/>
    </source>
</evidence>
<feature type="transmembrane region" description="Helical" evidence="8">
    <location>
        <begin position="173"/>
        <end position="197"/>
    </location>
</feature>
<evidence type="ECO:0000256" key="4">
    <source>
        <dbReference type="ARBA" id="ARBA00022597"/>
    </source>
</evidence>
<dbReference type="Gene3D" id="1.20.58.370">
    <property type="entry name" value="MalF N-terminal region-like"/>
    <property type="match status" value="1"/>
</dbReference>
<keyword evidence="4" id="KW-0762">Sugar transport</keyword>
<feature type="transmembrane region" description="Helical" evidence="8">
    <location>
        <begin position="209"/>
        <end position="233"/>
    </location>
</feature>
<evidence type="ECO:0000256" key="3">
    <source>
        <dbReference type="ARBA" id="ARBA00022475"/>
    </source>
</evidence>
<keyword evidence="6 8" id="KW-1133">Transmembrane helix</keyword>
<dbReference type="Pfam" id="PF00528">
    <property type="entry name" value="BPD_transp_1"/>
    <property type="match status" value="1"/>
</dbReference>
<proteinExistence type="inferred from homology"/>
<comment type="similarity">
    <text evidence="8">Belongs to the binding-protein-dependent transport system permease family.</text>
</comment>
<evidence type="ECO:0000256" key="7">
    <source>
        <dbReference type="ARBA" id="ARBA00023136"/>
    </source>
</evidence>
<dbReference type="AlphaFoldDB" id="A0A235B2G7"/>
<dbReference type="Proteomes" id="UP000215459">
    <property type="component" value="Unassembled WGS sequence"/>
</dbReference>
<dbReference type="SUPFAM" id="SSF161098">
    <property type="entry name" value="MetI-like"/>
    <property type="match status" value="1"/>
</dbReference>
<gene>
    <name evidence="10" type="ORF">CHM34_16370</name>
</gene>
<feature type="transmembrane region" description="Helical" evidence="8">
    <location>
        <begin position="263"/>
        <end position="285"/>
    </location>
</feature>
<dbReference type="PANTHER" id="PTHR47314:SF2">
    <property type="entry name" value="GALACTOOLIGOSACCHARIDES TRANSPORT SYSTEM PERMEASE PROTEIN GANP"/>
    <property type="match status" value="1"/>
</dbReference>
<dbReference type="SUPFAM" id="SSF160964">
    <property type="entry name" value="MalF N-terminal region-like"/>
    <property type="match status" value="1"/>
</dbReference>
<keyword evidence="11" id="KW-1185">Reference proteome</keyword>
<evidence type="ECO:0000313" key="10">
    <source>
        <dbReference type="EMBL" id="OYD06490.1"/>
    </source>
</evidence>
<organism evidence="10 11">
    <name type="scientific">Paludifilum halophilum</name>
    <dbReference type="NCBI Taxonomy" id="1642702"/>
    <lineage>
        <taxon>Bacteria</taxon>
        <taxon>Bacillati</taxon>
        <taxon>Bacillota</taxon>
        <taxon>Bacilli</taxon>
        <taxon>Bacillales</taxon>
        <taxon>Thermoactinomycetaceae</taxon>
        <taxon>Paludifilum</taxon>
    </lineage>
</organism>
<feature type="transmembrane region" description="Helical" evidence="8">
    <location>
        <begin position="52"/>
        <end position="74"/>
    </location>
</feature>
<evidence type="ECO:0000256" key="5">
    <source>
        <dbReference type="ARBA" id="ARBA00022692"/>
    </source>
</evidence>
<evidence type="ECO:0000256" key="2">
    <source>
        <dbReference type="ARBA" id="ARBA00022448"/>
    </source>
</evidence>
<dbReference type="RefSeq" id="WP_094265713.1">
    <property type="nucleotide sequence ID" value="NZ_NOWF01000012.1"/>
</dbReference>
<dbReference type="InterPro" id="IPR000515">
    <property type="entry name" value="MetI-like"/>
</dbReference>
<dbReference type="GO" id="GO:0015423">
    <property type="term" value="F:ABC-type maltose transporter activity"/>
    <property type="evidence" value="ECO:0007669"/>
    <property type="project" value="TreeGrafter"/>
</dbReference>
<dbReference type="GO" id="GO:1990060">
    <property type="term" value="C:maltose transport complex"/>
    <property type="evidence" value="ECO:0007669"/>
    <property type="project" value="TreeGrafter"/>
</dbReference>
<dbReference type="EMBL" id="NOWF01000012">
    <property type="protein sequence ID" value="OYD06490.1"/>
    <property type="molecule type" value="Genomic_DNA"/>
</dbReference>
<keyword evidence="2 8" id="KW-0813">Transport</keyword>
<dbReference type="CDD" id="cd06261">
    <property type="entry name" value="TM_PBP2"/>
    <property type="match status" value="1"/>
</dbReference>
<keyword evidence="5 8" id="KW-0812">Transmembrane</keyword>
<feature type="transmembrane region" description="Helical" evidence="8">
    <location>
        <begin position="372"/>
        <end position="392"/>
    </location>
</feature>
<dbReference type="PROSITE" id="PS50928">
    <property type="entry name" value="ABC_TM1"/>
    <property type="match status" value="1"/>
</dbReference>
<dbReference type="PANTHER" id="PTHR47314">
    <property type="entry name" value="MALTOSE/MALTODEXTRIN TRANSPORT SYSTEM PERMEASE PROTEIN MALF"/>
    <property type="match status" value="1"/>
</dbReference>
<evidence type="ECO:0000259" key="9">
    <source>
        <dbReference type="PROSITE" id="PS50928"/>
    </source>
</evidence>
<dbReference type="FunFam" id="1.10.3720.10:FF:000036">
    <property type="entry name" value="Maltodextrin ABC transporter, permease protein"/>
    <property type="match status" value="1"/>
</dbReference>
<protein>
    <submittedName>
        <fullName evidence="10">Sugar ABC transporter permease</fullName>
    </submittedName>
</protein>
<comment type="caution">
    <text evidence="10">The sequence shown here is derived from an EMBL/GenBank/DDBJ whole genome shotgun (WGS) entry which is preliminary data.</text>
</comment>
<dbReference type="InterPro" id="IPR035906">
    <property type="entry name" value="MetI-like_sf"/>
</dbReference>
<keyword evidence="3" id="KW-1003">Cell membrane</keyword>
<name>A0A235B2G7_9BACL</name>
<evidence type="ECO:0000256" key="1">
    <source>
        <dbReference type="ARBA" id="ARBA00004651"/>
    </source>
</evidence>
<sequence>MGLGQMYNRQWWKGLSFLIIEIAFLVVFFDFLNMGLWGIVTLGTEPFLDHSIMLLAQGIIALILIVFGLGVYGLNIRDAYRIGKIRARGEKPPTIGETRRMVTDRGYPYFLVMPGLILLVFTVIFPILFMVALAFTNYDLYHSPPARLVDWVGFSNFINMFQSELWRNSFVSVFSWTIVWTLVSTTVQFALGLFLAVLINQKRVRFKKFFRTVLILPWAVPSFVSILVFSGLFDGHFGPINQMLGMLGLSGIPWMTEPLWTRIALLLIQFWLGFPFSMALCTGVLQSISSDLYQAAEVDGATAWQKFRNITLPLVLYATAPVLITQYAFNFNNINVIYLFNQGKPAVPGQSAGGTDILISWVYKLTFEVHKFNYAAAVTIIMSLFVMGVSLYQFRKTRAFKEEDLIQ</sequence>
<evidence type="ECO:0000256" key="6">
    <source>
        <dbReference type="ARBA" id="ARBA00022989"/>
    </source>
</evidence>
<feature type="transmembrane region" description="Helical" evidence="8">
    <location>
        <begin position="310"/>
        <end position="329"/>
    </location>
</feature>
<reference evidence="10" key="1">
    <citation type="submission" date="2017-07" db="EMBL/GenBank/DDBJ databases">
        <title>The genome sequence of Paludifilum halophilum highlights mechanisms for microbial adaptation to high salt environemnts.</title>
        <authorList>
            <person name="Belbahri L."/>
        </authorList>
    </citation>
    <scope>NUCLEOTIDE SEQUENCE [LARGE SCALE GENOMIC DNA]</scope>
    <source>
        <strain evidence="10">DSM 102817</strain>
    </source>
</reference>
<feature type="transmembrane region" description="Helical" evidence="8">
    <location>
        <begin position="12"/>
        <end position="32"/>
    </location>
</feature>
<dbReference type="GO" id="GO:0042956">
    <property type="term" value="P:maltodextrin transmembrane transport"/>
    <property type="evidence" value="ECO:0007669"/>
    <property type="project" value="TreeGrafter"/>
</dbReference>